<proteinExistence type="predicted"/>
<name>A0A6M3K7W3_9ZZZZ</name>
<sequence length="71" mass="8238">MRISITKIEEGVDHAQAEALIDGEWTPLTEIWDGTSMAVIPYQRHLPDAPEPYGYPTLEEFFREQIEMFKV</sequence>
<dbReference type="EMBL" id="MT142308">
    <property type="protein sequence ID" value="QJA77890.1"/>
    <property type="molecule type" value="Genomic_DNA"/>
</dbReference>
<gene>
    <name evidence="2" type="ORF">MM415A01194_0009</name>
    <name evidence="1" type="ORF">MM415B00742_0007</name>
</gene>
<organism evidence="2">
    <name type="scientific">viral metagenome</name>
    <dbReference type="NCBI Taxonomy" id="1070528"/>
    <lineage>
        <taxon>unclassified sequences</taxon>
        <taxon>metagenomes</taxon>
        <taxon>organismal metagenomes</taxon>
    </lineage>
</organism>
<evidence type="ECO:0000313" key="1">
    <source>
        <dbReference type="EMBL" id="QJA62667.1"/>
    </source>
</evidence>
<reference evidence="2" key="1">
    <citation type="submission" date="2020-03" db="EMBL/GenBank/DDBJ databases">
        <title>The deep terrestrial virosphere.</title>
        <authorList>
            <person name="Holmfeldt K."/>
            <person name="Nilsson E."/>
            <person name="Simone D."/>
            <person name="Lopez-Fernandez M."/>
            <person name="Wu X."/>
            <person name="de Brujin I."/>
            <person name="Lundin D."/>
            <person name="Andersson A."/>
            <person name="Bertilsson S."/>
            <person name="Dopson M."/>
        </authorList>
    </citation>
    <scope>NUCLEOTIDE SEQUENCE</scope>
    <source>
        <strain evidence="2">MM415A01194</strain>
        <strain evidence="1">MM415B00742</strain>
    </source>
</reference>
<protein>
    <submittedName>
        <fullName evidence="2">Uncharacterized protein</fullName>
    </submittedName>
</protein>
<dbReference type="AlphaFoldDB" id="A0A6M3K7W3"/>
<dbReference type="EMBL" id="MT141478">
    <property type="protein sequence ID" value="QJA62667.1"/>
    <property type="molecule type" value="Genomic_DNA"/>
</dbReference>
<accession>A0A6M3K7W3</accession>
<evidence type="ECO:0000313" key="2">
    <source>
        <dbReference type="EMBL" id="QJA77890.1"/>
    </source>
</evidence>